<evidence type="ECO:0000256" key="2">
    <source>
        <dbReference type="ARBA" id="ARBA00022490"/>
    </source>
</evidence>
<dbReference type="Gene3D" id="3.30.300.180">
    <property type="match status" value="1"/>
</dbReference>
<feature type="non-terminal residue" evidence="10">
    <location>
        <position position="332"/>
    </location>
</feature>
<evidence type="ECO:0000256" key="7">
    <source>
        <dbReference type="ARBA" id="ARBA00023125"/>
    </source>
</evidence>
<evidence type="ECO:0000256" key="3">
    <source>
        <dbReference type="ARBA" id="ARBA00022705"/>
    </source>
</evidence>
<dbReference type="GO" id="GO:0005524">
    <property type="term" value="F:ATP binding"/>
    <property type="evidence" value="ECO:0007669"/>
    <property type="project" value="UniProtKB-KW"/>
</dbReference>
<keyword evidence="4" id="KW-0547">Nucleotide-binding</keyword>
<dbReference type="InterPro" id="IPR020591">
    <property type="entry name" value="Chromosome_initiator_DnaA-like"/>
</dbReference>
<dbReference type="FunFam" id="3.40.50.300:FF:000668">
    <property type="entry name" value="Chromosomal replication initiator protein DnaA"/>
    <property type="match status" value="1"/>
</dbReference>
<sequence length="332" mass="36779">MDVADNKFLWDSVLAELRLSLSGATFQTWFNGKTGILSRQKGTVEIGCANSYSKAWLEQRYMTEVKKILDRLTGVPNTLVFRVSSQTTTPPKTRASKSQPVTVPLIEEEAAASLKSNLLAAGLNQKYSLSNFIVGDSNQLSFAAARAVVDSPLDYYNPLLIYGGVGVGKTHLLQAVGQATILRRGGAKVLYTSSETFTNDMVEAIQKRQTFDFREKYRNLDMLIIDDVQFIAGRESTQEQFFHTFNHLVVRGKQVVLSCDRNPKELYDLQDRLRSRFSGGMVAAVEPPDQELREAILLAKAKQGGIAIDRPVIRLLAQMLGPSVRDVEGGLT</sequence>
<evidence type="ECO:0000256" key="1">
    <source>
        <dbReference type="ARBA" id="ARBA00006583"/>
    </source>
</evidence>
<accession>A0A1G1WWN1</accession>
<evidence type="ECO:0000256" key="4">
    <source>
        <dbReference type="ARBA" id="ARBA00022741"/>
    </source>
</evidence>
<reference evidence="10 11" key="1">
    <citation type="journal article" date="2016" name="Nat. Commun.">
        <title>Thousands of microbial genomes shed light on interconnected biogeochemical processes in an aquifer system.</title>
        <authorList>
            <person name="Anantharaman K."/>
            <person name="Brown C.T."/>
            <person name="Hug L.A."/>
            <person name="Sharon I."/>
            <person name="Castelle C.J."/>
            <person name="Probst A.J."/>
            <person name="Thomas B.C."/>
            <person name="Singh A."/>
            <person name="Wilkins M.J."/>
            <person name="Karaoz U."/>
            <person name="Brodie E.L."/>
            <person name="Williams K.H."/>
            <person name="Hubbard S.S."/>
            <person name="Banfield J.F."/>
        </authorList>
    </citation>
    <scope>NUCLEOTIDE SEQUENCE [LARGE SCALE GENOMIC DNA]</scope>
</reference>
<dbReference type="GO" id="GO:0006270">
    <property type="term" value="P:DNA replication initiation"/>
    <property type="evidence" value="ECO:0007669"/>
    <property type="project" value="TreeGrafter"/>
</dbReference>
<evidence type="ECO:0000256" key="6">
    <source>
        <dbReference type="ARBA" id="ARBA00023121"/>
    </source>
</evidence>
<dbReference type="Gene3D" id="3.40.50.300">
    <property type="entry name" value="P-loop containing nucleotide triphosphate hydrolases"/>
    <property type="match status" value="1"/>
</dbReference>
<name>A0A1G1WWN1_9BACT</name>
<dbReference type="SMART" id="SM00382">
    <property type="entry name" value="AAA"/>
    <property type="match status" value="1"/>
</dbReference>
<dbReference type="PANTHER" id="PTHR30050:SF2">
    <property type="entry name" value="CHROMOSOMAL REPLICATION INITIATOR PROTEIN DNAA"/>
    <property type="match status" value="1"/>
</dbReference>
<dbReference type="GO" id="GO:0003688">
    <property type="term" value="F:DNA replication origin binding"/>
    <property type="evidence" value="ECO:0007669"/>
    <property type="project" value="TreeGrafter"/>
</dbReference>
<keyword evidence="6" id="KW-0446">Lipid-binding</keyword>
<proteinExistence type="inferred from homology"/>
<dbReference type="GO" id="GO:0005886">
    <property type="term" value="C:plasma membrane"/>
    <property type="evidence" value="ECO:0007669"/>
    <property type="project" value="TreeGrafter"/>
</dbReference>
<evidence type="ECO:0000256" key="8">
    <source>
        <dbReference type="RuleBase" id="RU004227"/>
    </source>
</evidence>
<comment type="caution">
    <text evidence="10">The sequence shown here is derived from an EMBL/GenBank/DDBJ whole genome shotgun (WGS) entry which is preliminary data.</text>
</comment>
<dbReference type="EMBL" id="MHDA01000023">
    <property type="protein sequence ID" value="OGY32113.1"/>
    <property type="molecule type" value="Genomic_DNA"/>
</dbReference>
<evidence type="ECO:0000259" key="9">
    <source>
        <dbReference type="SMART" id="SM00382"/>
    </source>
</evidence>
<dbReference type="Gene3D" id="1.10.8.60">
    <property type="match status" value="1"/>
</dbReference>
<keyword evidence="5" id="KW-0067">ATP-binding</keyword>
<protein>
    <recommendedName>
        <fullName evidence="9">AAA+ ATPase domain-containing protein</fullName>
    </recommendedName>
</protein>
<evidence type="ECO:0000256" key="5">
    <source>
        <dbReference type="ARBA" id="ARBA00022840"/>
    </source>
</evidence>
<dbReference type="AlphaFoldDB" id="A0A1G1WWN1"/>
<keyword evidence="2" id="KW-0963">Cytoplasm</keyword>
<dbReference type="InterPro" id="IPR003593">
    <property type="entry name" value="AAA+_ATPase"/>
</dbReference>
<dbReference type="Pfam" id="PF00308">
    <property type="entry name" value="Bac_DnaA"/>
    <property type="match status" value="1"/>
</dbReference>
<dbReference type="Pfam" id="PF11638">
    <property type="entry name" value="DnaA_N"/>
    <property type="match status" value="1"/>
</dbReference>
<dbReference type="InterPro" id="IPR038454">
    <property type="entry name" value="DnaA_N_sf"/>
</dbReference>
<gene>
    <name evidence="10" type="ORF">A3A57_03100</name>
</gene>
<dbReference type="PRINTS" id="PR00051">
    <property type="entry name" value="DNAA"/>
</dbReference>
<evidence type="ECO:0000313" key="11">
    <source>
        <dbReference type="Proteomes" id="UP000179279"/>
    </source>
</evidence>
<dbReference type="PANTHER" id="PTHR30050">
    <property type="entry name" value="CHROMOSOMAL REPLICATION INITIATOR PROTEIN DNAA"/>
    <property type="match status" value="1"/>
</dbReference>
<organism evidence="10 11">
    <name type="scientific">Candidatus Woykebacteria bacterium RIFCSPLOWO2_01_FULL_41_12</name>
    <dbReference type="NCBI Taxonomy" id="1802604"/>
    <lineage>
        <taxon>Bacteria</taxon>
        <taxon>Candidatus Woykeibacteriota</taxon>
    </lineage>
</organism>
<dbReference type="InterPro" id="IPR024633">
    <property type="entry name" value="DnaA_N_dom"/>
</dbReference>
<keyword evidence="3 8" id="KW-0235">DNA replication</keyword>
<dbReference type="SUPFAM" id="SSF52540">
    <property type="entry name" value="P-loop containing nucleoside triphosphate hydrolases"/>
    <property type="match status" value="1"/>
</dbReference>
<comment type="similarity">
    <text evidence="1 8">Belongs to the DnaA family.</text>
</comment>
<feature type="domain" description="AAA+ ATPase" evidence="9">
    <location>
        <begin position="155"/>
        <end position="289"/>
    </location>
</feature>
<dbReference type="Proteomes" id="UP000179279">
    <property type="component" value="Unassembled WGS sequence"/>
</dbReference>
<dbReference type="InterPro" id="IPR027417">
    <property type="entry name" value="P-loop_NTPase"/>
</dbReference>
<evidence type="ECO:0000313" key="10">
    <source>
        <dbReference type="EMBL" id="OGY32113.1"/>
    </source>
</evidence>
<dbReference type="GO" id="GO:0008289">
    <property type="term" value="F:lipid binding"/>
    <property type="evidence" value="ECO:0007669"/>
    <property type="project" value="UniProtKB-KW"/>
</dbReference>
<dbReference type="CDD" id="cd00009">
    <property type="entry name" value="AAA"/>
    <property type="match status" value="1"/>
</dbReference>
<dbReference type="InterPro" id="IPR013317">
    <property type="entry name" value="DnaA_dom"/>
</dbReference>
<keyword evidence="7" id="KW-0238">DNA-binding</keyword>